<dbReference type="InterPro" id="IPR004652">
    <property type="entry name" value="DusB-like"/>
</dbReference>
<dbReference type="InterPro" id="IPR013785">
    <property type="entry name" value="Aldolase_TIM"/>
</dbReference>
<evidence type="ECO:0000256" key="14">
    <source>
        <dbReference type="PIRSR" id="PIRSR006621-2"/>
    </source>
</evidence>
<organism evidence="16 17">
    <name type="scientific">Anaeroplasma bactoclasticum</name>
    <dbReference type="NCBI Taxonomy" id="2088"/>
    <lineage>
        <taxon>Bacteria</taxon>
        <taxon>Bacillati</taxon>
        <taxon>Mycoplasmatota</taxon>
        <taxon>Mollicutes</taxon>
        <taxon>Anaeroplasmatales</taxon>
        <taxon>Anaeroplasmataceae</taxon>
        <taxon>Anaeroplasma</taxon>
    </lineage>
</organism>
<evidence type="ECO:0000256" key="3">
    <source>
        <dbReference type="ARBA" id="ARBA00022555"/>
    </source>
</evidence>
<evidence type="ECO:0000259" key="15">
    <source>
        <dbReference type="Pfam" id="PF01207"/>
    </source>
</evidence>
<dbReference type="PIRSF" id="PIRSF006621">
    <property type="entry name" value="Dus"/>
    <property type="match status" value="1"/>
</dbReference>
<feature type="active site" description="Proton donor" evidence="13">
    <location>
        <position position="103"/>
    </location>
</feature>
<dbReference type="Pfam" id="PF01207">
    <property type="entry name" value="Dus"/>
    <property type="match status" value="1"/>
</dbReference>
<feature type="binding site" evidence="14">
    <location>
        <position position="72"/>
    </location>
    <ligand>
        <name>FMN</name>
        <dbReference type="ChEBI" id="CHEBI:58210"/>
    </ligand>
</feature>
<keyword evidence="4 12" id="KW-0285">Flavoprotein</keyword>
<dbReference type="InterPro" id="IPR018517">
    <property type="entry name" value="tRNA_hU_synthase_CS"/>
</dbReference>
<dbReference type="PANTHER" id="PTHR45846:SF1">
    <property type="entry name" value="TRNA-DIHYDROURIDINE(47) SYNTHASE [NAD(P)(+)]-LIKE"/>
    <property type="match status" value="1"/>
</dbReference>
<evidence type="ECO:0000256" key="1">
    <source>
        <dbReference type="ARBA" id="ARBA00001917"/>
    </source>
</evidence>
<sequence>MEWKIRDITIPNQLVLAPMAGNTNEAFRIICKEMGCGLVMAEMVSDKAIGFKNVKTLKMTKVNPIEHPISMQIFGADIESLVNAAKFIDLQSDADIIDINMGCPVNKVAKKSGAGAFLLQDPAKVYEIVKAVVEAVSKPVTVKIRIGWDSDHINCVEVAKLIEEAGASAITVHGRTRSQMYSGKADWDWIKKVKEAVSIPVVGNGDIVDIESARKMLEYTGCDAIAIARGALGNPFLFREIKAALDGNDIPARPTHEELYDTIVRHYHLLLELKGEHLAMLEMRSHVAWYLKGMPGSAKVKDECNHHTNFDEVLAILREYLNIQE</sequence>
<accession>A0A397S123</accession>
<feature type="binding site" evidence="14">
    <location>
        <begin position="18"/>
        <end position="20"/>
    </location>
    <ligand>
        <name>FMN</name>
        <dbReference type="ChEBI" id="CHEBI:58210"/>
    </ligand>
</feature>
<keyword evidence="3" id="KW-0820">tRNA-binding</keyword>
<keyword evidence="17" id="KW-1185">Reference proteome</keyword>
<evidence type="ECO:0000256" key="11">
    <source>
        <dbReference type="ARBA" id="ARBA00048802"/>
    </source>
</evidence>
<dbReference type="RefSeq" id="WP_119015585.1">
    <property type="nucleotide sequence ID" value="NZ_QXEV01000003.1"/>
</dbReference>
<dbReference type="InterPro" id="IPR024036">
    <property type="entry name" value="tRNA-dHydroUridine_Synthase_C"/>
</dbReference>
<comment type="catalytic activity">
    <reaction evidence="11">
        <text>a 5,6-dihydrouridine in tRNA + NAD(+) = a uridine in tRNA + NADH + H(+)</text>
        <dbReference type="Rhea" id="RHEA:54452"/>
        <dbReference type="Rhea" id="RHEA-COMP:13339"/>
        <dbReference type="Rhea" id="RHEA-COMP:13887"/>
        <dbReference type="ChEBI" id="CHEBI:15378"/>
        <dbReference type="ChEBI" id="CHEBI:57540"/>
        <dbReference type="ChEBI" id="CHEBI:57945"/>
        <dbReference type="ChEBI" id="CHEBI:65315"/>
        <dbReference type="ChEBI" id="CHEBI:74443"/>
    </reaction>
</comment>
<dbReference type="GO" id="GO:0000049">
    <property type="term" value="F:tRNA binding"/>
    <property type="evidence" value="ECO:0007669"/>
    <property type="project" value="UniProtKB-KW"/>
</dbReference>
<protein>
    <recommendedName>
        <fullName evidence="12">tRNA-dihydrouridine synthase</fullName>
        <ecNumber evidence="12">1.3.1.-</ecNumber>
    </recommendedName>
</protein>
<keyword evidence="7" id="KW-0521">NADP</keyword>
<dbReference type="CDD" id="cd02801">
    <property type="entry name" value="DUS_like_FMN"/>
    <property type="match status" value="1"/>
</dbReference>
<dbReference type="GO" id="GO:0050660">
    <property type="term" value="F:flavin adenine dinucleotide binding"/>
    <property type="evidence" value="ECO:0007669"/>
    <property type="project" value="InterPro"/>
</dbReference>
<evidence type="ECO:0000256" key="10">
    <source>
        <dbReference type="ARBA" id="ARBA00048205"/>
    </source>
</evidence>
<dbReference type="NCBIfam" id="TIGR00737">
    <property type="entry name" value="nifR3_yhdG"/>
    <property type="match status" value="1"/>
</dbReference>
<feature type="binding site" evidence="14">
    <location>
        <position position="173"/>
    </location>
    <ligand>
        <name>FMN</name>
        <dbReference type="ChEBI" id="CHEBI:58210"/>
    </ligand>
</feature>
<evidence type="ECO:0000313" key="17">
    <source>
        <dbReference type="Proteomes" id="UP000266506"/>
    </source>
</evidence>
<evidence type="ECO:0000256" key="6">
    <source>
        <dbReference type="ARBA" id="ARBA00022694"/>
    </source>
</evidence>
<reference evidence="16 17" key="1">
    <citation type="submission" date="2018-08" db="EMBL/GenBank/DDBJ databases">
        <title>Genomic Encyclopedia of Archaeal and Bacterial Type Strains, Phase II (KMG-II): from individual species to whole genera.</title>
        <authorList>
            <person name="Goeker M."/>
        </authorList>
    </citation>
    <scope>NUCLEOTIDE SEQUENCE [LARGE SCALE GENOMIC DNA]</scope>
    <source>
        <strain evidence="16 17">ATCC 27112</strain>
    </source>
</reference>
<comment type="catalytic activity">
    <reaction evidence="10">
        <text>a 5,6-dihydrouridine in tRNA + NADP(+) = a uridine in tRNA + NADPH + H(+)</text>
        <dbReference type="Rhea" id="RHEA:23624"/>
        <dbReference type="Rhea" id="RHEA-COMP:13339"/>
        <dbReference type="Rhea" id="RHEA-COMP:13887"/>
        <dbReference type="ChEBI" id="CHEBI:15378"/>
        <dbReference type="ChEBI" id="CHEBI:57783"/>
        <dbReference type="ChEBI" id="CHEBI:58349"/>
        <dbReference type="ChEBI" id="CHEBI:65315"/>
        <dbReference type="ChEBI" id="CHEBI:74443"/>
    </reaction>
</comment>
<dbReference type="InParanoid" id="A0A397S123"/>
<dbReference type="EC" id="1.3.1.-" evidence="12"/>
<feature type="domain" description="DUS-like FMN-binding" evidence="15">
    <location>
        <begin position="16"/>
        <end position="318"/>
    </location>
</feature>
<evidence type="ECO:0000256" key="2">
    <source>
        <dbReference type="ARBA" id="ARBA00002790"/>
    </source>
</evidence>
<dbReference type="PANTHER" id="PTHR45846">
    <property type="entry name" value="TRNA-DIHYDROURIDINE(47) SYNTHASE [NAD(P)(+)]-LIKE"/>
    <property type="match status" value="1"/>
</dbReference>
<dbReference type="Gene3D" id="1.10.1200.80">
    <property type="entry name" value="Putative flavin oxidoreducatase, domain 2"/>
    <property type="match status" value="1"/>
</dbReference>
<dbReference type="Gene3D" id="3.20.20.70">
    <property type="entry name" value="Aldolase class I"/>
    <property type="match status" value="1"/>
</dbReference>
<comment type="function">
    <text evidence="2 12">Catalyzes the synthesis of 5,6-dihydrouridine (D), a modified base found in the D-loop of most tRNAs, via the reduction of the C5-C6 double bond in target uridines.</text>
</comment>
<evidence type="ECO:0000256" key="8">
    <source>
        <dbReference type="ARBA" id="ARBA00022884"/>
    </source>
</evidence>
<dbReference type="EMBL" id="QXEV01000003">
    <property type="protein sequence ID" value="RIA78105.1"/>
    <property type="molecule type" value="Genomic_DNA"/>
</dbReference>
<evidence type="ECO:0000313" key="16">
    <source>
        <dbReference type="EMBL" id="RIA78105.1"/>
    </source>
</evidence>
<comment type="caution">
    <text evidence="16">The sequence shown here is derived from an EMBL/GenBank/DDBJ whole genome shotgun (WGS) entry which is preliminary data.</text>
</comment>
<dbReference type="OrthoDB" id="9764501at2"/>
<keyword evidence="5 12" id="KW-0288">FMN</keyword>
<keyword evidence="6 12" id="KW-0819">tRNA processing</keyword>
<feature type="binding site" evidence="14">
    <location>
        <begin position="228"/>
        <end position="229"/>
    </location>
    <ligand>
        <name>FMN</name>
        <dbReference type="ChEBI" id="CHEBI:58210"/>
    </ligand>
</feature>
<dbReference type="FunCoup" id="A0A397S123">
    <property type="interactions" value="400"/>
</dbReference>
<dbReference type="InterPro" id="IPR035587">
    <property type="entry name" value="DUS-like_FMN-bd"/>
</dbReference>
<dbReference type="SUPFAM" id="SSF51395">
    <property type="entry name" value="FMN-linked oxidoreductases"/>
    <property type="match status" value="1"/>
</dbReference>
<gene>
    <name evidence="16" type="ORF">EI71_00417</name>
</gene>
<comment type="similarity">
    <text evidence="12">Belongs to the dus family.</text>
</comment>
<evidence type="ECO:0000256" key="7">
    <source>
        <dbReference type="ARBA" id="ARBA00022857"/>
    </source>
</evidence>
<evidence type="ECO:0000256" key="5">
    <source>
        <dbReference type="ARBA" id="ARBA00022643"/>
    </source>
</evidence>
<dbReference type="GO" id="GO:0017150">
    <property type="term" value="F:tRNA dihydrouridine synthase activity"/>
    <property type="evidence" value="ECO:0007669"/>
    <property type="project" value="InterPro"/>
</dbReference>
<dbReference type="AlphaFoldDB" id="A0A397S123"/>
<evidence type="ECO:0000256" key="9">
    <source>
        <dbReference type="ARBA" id="ARBA00023002"/>
    </source>
</evidence>
<evidence type="ECO:0000256" key="12">
    <source>
        <dbReference type="PIRNR" id="PIRNR006621"/>
    </source>
</evidence>
<keyword evidence="8" id="KW-0694">RNA-binding</keyword>
<evidence type="ECO:0000256" key="4">
    <source>
        <dbReference type="ARBA" id="ARBA00022630"/>
    </source>
</evidence>
<dbReference type="PROSITE" id="PS01136">
    <property type="entry name" value="UPF0034"/>
    <property type="match status" value="1"/>
</dbReference>
<comment type="cofactor">
    <cofactor evidence="1 12 14">
        <name>FMN</name>
        <dbReference type="ChEBI" id="CHEBI:58210"/>
    </cofactor>
</comment>
<proteinExistence type="inferred from homology"/>
<dbReference type="InterPro" id="IPR001269">
    <property type="entry name" value="DUS_fam"/>
</dbReference>
<name>A0A397S123_9MOLU</name>
<feature type="binding site" evidence="14">
    <location>
        <position position="143"/>
    </location>
    <ligand>
        <name>FMN</name>
        <dbReference type="ChEBI" id="CHEBI:58210"/>
    </ligand>
</feature>
<evidence type="ECO:0000256" key="13">
    <source>
        <dbReference type="PIRSR" id="PIRSR006621-1"/>
    </source>
</evidence>
<keyword evidence="14" id="KW-0547">Nucleotide-binding</keyword>
<keyword evidence="9 12" id="KW-0560">Oxidoreductase</keyword>
<dbReference type="Proteomes" id="UP000266506">
    <property type="component" value="Unassembled WGS sequence"/>
</dbReference>